<dbReference type="EMBL" id="SPHZ02000001">
    <property type="protein sequence ID" value="KAF0931158.1"/>
    <property type="molecule type" value="Genomic_DNA"/>
</dbReference>
<reference evidence="1 2" key="1">
    <citation type="submission" date="2019-11" db="EMBL/GenBank/DDBJ databases">
        <title>Whole genome sequence of Oryza granulata.</title>
        <authorList>
            <person name="Li W."/>
        </authorList>
    </citation>
    <scope>NUCLEOTIDE SEQUENCE [LARGE SCALE GENOMIC DNA]</scope>
    <source>
        <strain evidence="2">cv. Menghai</strain>
        <tissue evidence="1">Leaf</tissue>
    </source>
</reference>
<proteinExistence type="predicted"/>
<dbReference type="AlphaFoldDB" id="A0A6G1F2M5"/>
<protein>
    <submittedName>
        <fullName evidence="1">Uncharacterized protein</fullName>
    </submittedName>
</protein>
<name>A0A6G1F2M5_9ORYZ</name>
<gene>
    <name evidence="1" type="ORF">E2562_002515</name>
</gene>
<comment type="caution">
    <text evidence="1">The sequence shown here is derived from an EMBL/GenBank/DDBJ whole genome shotgun (WGS) entry which is preliminary data.</text>
</comment>
<sequence>MYTCRLCNEHRISNMAMRPSASRPPRRRACCSGKIIDIRAARIQDKDDDEYLQCGADEYLPAVDLKSVGIRVPPRRIALLSHGGSN</sequence>
<accession>A0A6G1F2M5</accession>
<dbReference type="Proteomes" id="UP000479710">
    <property type="component" value="Unassembled WGS sequence"/>
</dbReference>
<evidence type="ECO:0000313" key="1">
    <source>
        <dbReference type="EMBL" id="KAF0931158.1"/>
    </source>
</evidence>
<keyword evidence="2" id="KW-1185">Reference proteome</keyword>
<organism evidence="1 2">
    <name type="scientific">Oryza meyeriana var. granulata</name>
    <dbReference type="NCBI Taxonomy" id="110450"/>
    <lineage>
        <taxon>Eukaryota</taxon>
        <taxon>Viridiplantae</taxon>
        <taxon>Streptophyta</taxon>
        <taxon>Embryophyta</taxon>
        <taxon>Tracheophyta</taxon>
        <taxon>Spermatophyta</taxon>
        <taxon>Magnoliopsida</taxon>
        <taxon>Liliopsida</taxon>
        <taxon>Poales</taxon>
        <taxon>Poaceae</taxon>
        <taxon>BOP clade</taxon>
        <taxon>Oryzoideae</taxon>
        <taxon>Oryzeae</taxon>
        <taxon>Oryzinae</taxon>
        <taxon>Oryza</taxon>
        <taxon>Oryza meyeriana</taxon>
    </lineage>
</organism>
<evidence type="ECO:0000313" key="2">
    <source>
        <dbReference type="Proteomes" id="UP000479710"/>
    </source>
</evidence>